<dbReference type="InterPro" id="IPR057666">
    <property type="entry name" value="DrpA_SLOG"/>
</dbReference>
<dbReference type="eggNOG" id="COG0758">
    <property type="taxonomic scope" value="Bacteria"/>
</dbReference>
<comment type="similarity">
    <text evidence="1">Belongs to the DprA/Smf family.</text>
</comment>
<evidence type="ECO:0000313" key="3">
    <source>
        <dbReference type="EMBL" id="KRK80559.1"/>
    </source>
</evidence>
<reference evidence="3 4" key="1">
    <citation type="journal article" date="2015" name="Genome Announc.">
        <title>Expanding the biotechnology potential of lactobacilli through comparative genomics of 213 strains and associated genera.</title>
        <authorList>
            <person name="Sun Z."/>
            <person name="Harris H.M."/>
            <person name="McCann A."/>
            <person name="Guo C."/>
            <person name="Argimon S."/>
            <person name="Zhang W."/>
            <person name="Yang X."/>
            <person name="Jeffery I.B."/>
            <person name="Cooney J.C."/>
            <person name="Kagawa T.F."/>
            <person name="Liu W."/>
            <person name="Song Y."/>
            <person name="Salvetti E."/>
            <person name="Wrobel A."/>
            <person name="Rasinkangas P."/>
            <person name="Parkhill J."/>
            <person name="Rea M.C."/>
            <person name="O'Sullivan O."/>
            <person name="Ritari J."/>
            <person name="Douillard F.P."/>
            <person name="Paul Ross R."/>
            <person name="Yang R."/>
            <person name="Briner A.E."/>
            <person name="Felis G.E."/>
            <person name="de Vos W.M."/>
            <person name="Barrangou R."/>
            <person name="Klaenhammer T.R."/>
            <person name="Caufield P.W."/>
            <person name="Cui Y."/>
            <person name="Zhang H."/>
            <person name="O'Toole P.W."/>
        </authorList>
    </citation>
    <scope>NUCLEOTIDE SEQUENCE [LARGE SCALE GENOMIC DNA]</scope>
    <source>
        <strain evidence="3 4">DSM 19682</strain>
    </source>
</reference>
<name>A0A0R1KA66_9LACO</name>
<dbReference type="EMBL" id="AZDZ01000003">
    <property type="protein sequence ID" value="KRK80559.1"/>
    <property type="molecule type" value="Genomic_DNA"/>
</dbReference>
<dbReference type="Gene3D" id="3.40.50.450">
    <property type="match status" value="1"/>
</dbReference>
<gene>
    <name evidence="3" type="ORF">FD03_GL001983</name>
</gene>
<dbReference type="NCBIfam" id="TIGR00732">
    <property type="entry name" value="dprA"/>
    <property type="match status" value="1"/>
</dbReference>
<keyword evidence="4" id="KW-1185">Reference proteome</keyword>
<dbReference type="PANTHER" id="PTHR43022">
    <property type="entry name" value="PROTEIN SMF"/>
    <property type="match status" value="1"/>
</dbReference>
<dbReference type="PATRIC" id="fig|1423775.4.peg.2021"/>
<proteinExistence type="inferred from homology"/>
<dbReference type="AlphaFoldDB" id="A0A0R1KA66"/>
<dbReference type="GO" id="GO:0009294">
    <property type="term" value="P:DNA-mediated transformation"/>
    <property type="evidence" value="ECO:0007669"/>
    <property type="project" value="InterPro"/>
</dbReference>
<sequence length="273" mass="31065">MKNKLTELLIKARLTMMISNQEMLYIIKISQNSDNLEQDAFLFLKNKWRGEKFNQFLPLFRQQNVSDILAINYLSDEYPDILREIYNPPALLFYRGDIKLLKTNCLAIVGAREATEYSYRCINGIISTIKSQYTIVSGLAKGVDGWAHQAALNNHAKTIAVIGNCLDDYYPTKNKKLQDDIFEYGLVISEYPPGCHIMRWHFPQRNRIIAGVSQKVIVTEAKERSGSLITAEIALQENRDVYAIPGRIGDTLSLGCNKLIEEGAIPLINFKEL</sequence>
<dbReference type="Pfam" id="PF02481">
    <property type="entry name" value="DNA_processg_A"/>
    <property type="match status" value="1"/>
</dbReference>
<feature type="domain" description="Smf/DprA SLOG" evidence="2">
    <location>
        <begin position="72"/>
        <end position="271"/>
    </location>
</feature>
<evidence type="ECO:0000313" key="4">
    <source>
        <dbReference type="Proteomes" id="UP000051248"/>
    </source>
</evidence>
<evidence type="ECO:0000256" key="1">
    <source>
        <dbReference type="ARBA" id="ARBA00006525"/>
    </source>
</evidence>
<protein>
    <submittedName>
        <fullName evidence="3">DNA processing protein</fullName>
    </submittedName>
</protein>
<dbReference type="Proteomes" id="UP000051248">
    <property type="component" value="Unassembled WGS sequence"/>
</dbReference>
<accession>A0A0R1KA66</accession>
<dbReference type="OrthoDB" id="9785707at2"/>
<dbReference type="InterPro" id="IPR003488">
    <property type="entry name" value="DprA"/>
</dbReference>
<dbReference type="SUPFAM" id="SSF102405">
    <property type="entry name" value="MCP/YpsA-like"/>
    <property type="match status" value="1"/>
</dbReference>
<organism evidence="3 4">
    <name type="scientific">Companilactobacillus nodensis DSM 19682 = JCM 14932 = NBRC 107160</name>
    <dbReference type="NCBI Taxonomy" id="1423775"/>
    <lineage>
        <taxon>Bacteria</taxon>
        <taxon>Bacillati</taxon>
        <taxon>Bacillota</taxon>
        <taxon>Bacilli</taxon>
        <taxon>Lactobacillales</taxon>
        <taxon>Lactobacillaceae</taxon>
        <taxon>Companilactobacillus</taxon>
    </lineage>
</organism>
<evidence type="ECO:0000259" key="2">
    <source>
        <dbReference type="Pfam" id="PF02481"/>
    </source>
</evidence>
<dbReference type="RefSeq" id="WP_025024323.1">
    <property type="nucleotide sequence ID" value="NZ_AZDZ01000003.1"/>
</dbReference>
<dbReference type="STRING" id="1423775.FD03_GL001983"/>
<dbReference type="PANTHER" id="PTHR43022:SF1">
    <property type="entry name" value="PROTEIN SMF"/>
    <property type="match status" value="1"/>
</dbReference>
<comment type="caution">
    <text evidence="3">The sequence shown here is derived from an EMBL/GenBank/DDBJ whole genome shotgun (WGS) entry which is preliminary data.</text>
</comment>